<dbReference type="PANTHER" id="PTHR34987:SF6">
    <property type="entry name" value="ALPHA-L-RHAMNOSIDASE SIX-HAIRPIN GLYCOSIDASE DOMAIN-CONTAINING PROTEIN"/>
    <property type="match status" value="1"/>
</dbReference>
<gene>
    <name evidence="3" type="ORF">QJS35_10240</name>
</gene>
<evidence type="ECO:0000313" key="3">
    <source>
        <dbReference type="EMBL" id="MEQ4482775.1"/>
    </source>
</evidence>
<dbReference type="Pfam" id="PF17389">
    <property type="entry name" value="Bac_rhamnosid6H"/>
    <property type="match status" value="1"/>
</dbReference>
<accession>A0ABV1KRQ3</accession>
<feature type="domain" description="Alpha-rhamnosidase-like N-terminal" evidence="2">
    <location>
        <begin position="49"/>
        <end position="238"/>
    </location>
</feature>
<protein>
    <submittedName>
        <fullName evidence="3">Alpha-rhamnosidase</fullName>
    </submittedName>
</protein>
<reference evidence="3 4" key="1">
    <citation type="journal article" date="2023" name="Genome Announc.">
        <title>Pan-Genome Analyses of the Genus Cohnella and Proposal of the Novel Species Cohnella silvisoli sp. nov., Isolated from Forest Soil.</title>
        <authorList>
            <person name="Wang C."/>
            <person name="Mao L."/>
            <person name="Bao G."/>
            <person name="Zhu H."/>
        </authorList>
    </citation>
    <scope>NUCLEOTIDE SEQUENCE [LARGE SCALE GENOMIC DNA]</scope>
    <source>
        <strain evidence="3 4">NL03-T5-1</strain>
    </source>
</reference>
<organism evidence="3 4">
    <name type="scientific">Cohnella silvisoli</name>
    <dbReference type="NCBI Taxonomy" id="2873699"/>
    <lineage>
        <taxon>Bacteria</taxon>
        <taxon>Bacillati</taxon>
        <taxon>Bacillota</taxon>
        <taxon>Bacilli</taxon>
        <taxon>Bacillales</taxon>
        <taxon>Paenibacillaceae</taxon>
        <taxon>Cohnella</taxon>
    </lineage>
</organism>
<proteinExistence type="predicted"/>
<evidence type="ECO:0000313" key="4">
    <source>
        <dbReference type="Proteomes" id="UP001493487"/>
    </source>
</evidence>
<dbReference type="InterPro" id="IPR048932">
    <property type="entry name" value="Rhamnosid-like_N_bacteroidetes"/>
</dbReference>
<evidence type="ECO:0000259" key="2">
    <source>
        <dbReference type="Pfam" id="PF21209"/>
    </source>
</evidence>
<dbReference type="Gene3D" id="1.50.10.10">
    <property type="match status" value="1"/>
</dbReference>
<dbReference type="EMBL" id="JASKHM010000005">
    <property type="protein sequence ID" value="MEQ4482775.1"/>
    <property type="molecule type" value="Genomic_DNA"/>
</dbReference>
<name>A0ABV1KRQ3_9BACL</name>
<dbReference type="InterPro" id="IPR008928">
    <property type="entry name" value="6-hairpin_glycosidase_sf"/>
</dbReference>
<dbReference type="InterPro" id="IPR035396">
    <property type="entry name" value="Bac_rhamnosid6H"/>
</dbReference>
<dbReference type="PANTHER" id="PTHR34987">
    <property type="entry name" value="C, PUTATIVE (AFU_ORTHOLOGUE AFUA_3G02880)-RELATED"/>
    <property type="match status" value="1"/>
</dbReference>
<dbReference type="RefSeq" id="WP_232185489.1">
    <property type="nucleotide sequence ID" value="NZ_JAIOAP010000005.1"/>
</dbReference>
<dbReference type="SUPFAM" id="SSF48208">
    <property type="entry name" value="Six-hairpin glycosidases"/>
    <property type="match status" value="1"/>
</dbReference>
<dbReference type="Gene3D" id="2.60.420.10">
    <property type="entry name" value="Maltose phosphorylase, domain 3"/>
    <property type="match status" value="1"/>
</dbReference>
<evidence type="ECO:0000259" key="1">
    <source>
        <dbReference type="Pfam" id="PF17389"/>
    </source>
</evidence>
<comment type="caution">
    <text evidence="3">The sequence shown here is derived from an EMBL/GenBank/DDBJ whole genome shotgun (WGS) entry which is preliminary data.</text>
</comment>
<sequence>MGTQTLTAAWIWYPGDLEIGLHREVSLRRDERGTIVPPFWRLDTFYGSVKFRKFFELEAEEEIALAVEGQYNITLDGQLLYGNPTSFKAAAGKHEIIISVVNDRCMPAIFVQGATLVSDRSWLVCCNNQIWLEADCGDFHLQQQSPSSFRLPVEEIVPVEEVAGQQALLVDFGKEIFGFLRISPLSGNGTISFYYGESQEEALSVEDCETFDHDHVDFGQNAAVYVTKKARAFRYVNVICDEAVHTGPITALHEYLPVSRRGQFNCSSERLNQIWEVSAYTLHLTTREFFIDGIKRDRWVWSGDAYQSLLMNFYLFFDQAVNRRTWIALRGKEPVETHINHIVDYSFYWFMGVYDHYLYTGDQVFVRQQYPKMASLMQFCLNRRNDNGMIEGYGDDWVFIDWADMDKKGEVSFEQILFCRSLEIMAELAELLQDPSQANYYGEIGAALKRQIFDVFWDETQGGLVHNRVNGQLNGQVTRYASMFAMMLGYLNEEQIGTVKADVLLNDCIQKIKTPYMRFYELAALCEVGEHANVLKEIEKYWGGMLDLGATTFWEEYDPLLRPNEQYAMYGRPYGKSLCHAWGASPLYLLGKYFLGVQPTSPGYATYRVEPVLAGLEWIRGVVPMPEGQIEIYMDRTQVIVSSDAGEGVLRIRSAVPPTCELGPLIDKGDGYYELQLNQQGIIYPIYYTAL</sequence>
<dbReference type="Pfam" id="PF21209">
    <property type="entry name" value="Bac_rhamnosid-like_N"/>
    <property type="match status" value="1"/>
</dbReference>
<keyword evidence="4" id="KW-1185">Reference proteome</keyword>
<dbReference type="InterPro" id="IPR012341">
    <property type="entry name" value="6hp_glycosidase-like_sf"/>
</dbReference>
<dbReference type="Proteomes" id="UP001493487">
    <property type="component" value="Unassembled WGS sequence"/>
</dbReference>
<feature type="domain" description="Alpha-L-rhamnosidase six-hairpin glycosidase" evidence="1">
    <location>
        <begin position="260"/>
        <end position="592"/>
    </location>
</feature>
<dbReference type="Gene3D" id="2.60.120.260">
    <property type="entry name" value="Galactose-binding domain-like"/>
    <property type="match status" value="2"/>
</dbReference>